<dbReference type="Proteomes" id="UP001057134">
    <property type="component" value="Chromosome"/>
</dbReference>
<dbReference type="RefSeq" id="WP_249861023.1">
    <property type="nucleotide sequence ID" value="NZ_CP027059.1"/>
</dbReference>
<feature type="domain" description="RNA polymerase sigma factor 70 region 4 type 2" evidence="1">
    <location>
        <begin position="121"/>
        <end position="173"/>
    </location>
</feature>
<gene>
    <name evidence="2" type="ORF">SK3146_04673</name>
</gene>
<organism evidence="2 3">
    <name type="scientific">Paenibacillus konkukensis</name>
    <dbReference type="NCBI Taxonomy" id="2020716"/>
    <lineage>
        <taxon>Bacteria</taxon>
        <taxon>Bacillati</taxon>
        <taxon>Bacillota</taxon>
        <taxon>Bacilli</taxon>
        <taxon>Bacillales</taxon>
        <taxon>Paenibacillaceae</taxon>
        <taxon>Paenibacillus</taxon>
    </lineage>
</organism>
<dbReference type="EMBL" id="CP027059">
    <property type="protein sequence ID" value="UQZ85384.1"/>
    <property type="molecule type" value="Genomic_DNA"/>
</dbReference>
<dbReference type="SUPFAM" id="SSF88659">
    <property type="entry name" value="Sigma3 and sigma4 domains of RNA polymerase sigma factors"/>
    <property type="match status" value="1"/>
</dbReference>
<dbReference type="InterPro" id="IPR013249">
    <property type="entry name" value="RNA_pol_sigma70_r4_t2"/>
</dbReference>
<sequence>MLCGKVFFAFWIFFADESKGALAVALPLHFGLPTNQNGGTNMKRINLRDMYPFIKTDVWIDLDDEVAQEIRRCDLNESAYKLRTYRHRAYYSLDRNDGIEQDVLFLSISPEEYYERKLSNEQLYAAMCRLPEKSFRRIYAHFFLGMSKVAIAQAEQVDERAVRKSIERGLKQMAQFLKKM</sequence>
<evidence type="ECO:0000313" key="3">
    <source>
        <dbReference type="Proteomes" id="UP001057134"/>
    </source>
</evidence>
<accession>A0ABY4RUH4</accession>
<evidence type="ECO:0000259" key="1">
    <source>
        <dbReference type="Pfam" id="PF08281"/>
    </source>
</evidence>
<protein>
    <recommendedName>
        <fullName evidence="1">RNA polymerase sigma factor 70 region 4 type 2 domain-containing protein</fullName>
    </recommendedName>
</protein>
<dbReference type="InterPro" id="IPR013324">
    <property type="entry name" value="RNA_pol_sigma_r3/r4-like"/>
</dbReference>
<dbReference type="Gene3D" id="1.10.10.10">
    <property type="entry name" value="Winged helix-like DNA-binding domain superfamily/Winged helix DNA-binding domain"/>
    <property type="match status" value="1"/>
</dbReference>
<keyword evidence="3" id="KW-1185">Reference proteome</keyword>
<reference evidence="2" key="2">
    <citation type="journal article" date="2021" name="J Anim Sci Technol">
        <title>Complete genome sequence of Paenibacillus konkukensis sp. nov. SK3146 as a potential probiotic strain.</title>
        <authorList>
            <person name="Jung H.I."/>
            <person name="Park S."/>
            <person name="Niu K.M."/>
            <person name="Lee S.W."/>
            <person name="Kothari D."/>
            <person name="Yi K.J."/>
            <person name="Kim S.K."/>
        </authorList>
    </citation>
    <scope>NUCLEOTIDE SEQUENCE</scope>
    <source>
        <strain evidence="2">SK3146</strain>
    </source>
</reference>
<dbReference type="Pfam" id="PF08281">
    <property type="entry name" value="Sigma70_r4_2"/>
    <property type="match status" value="1"/>
</dbReference>
<evidence type="ECO:0000313" key="2">
    <source>
        <dbReference type="EMBL" id="UQZ85384.1"/>
    </source>
</evidence>
<proteinExistence type="predicted"/>
<name>A0ABY4RUH4_9BACL</name>
<reference evidence="2" key="1">
    <citation type="submission" date="2018-02" db="EMBL/GenBank/DDBJ databases">
        <authorList>
            <person name="Kim S.-K."/>
            <person name="Jung H.-I."/>
            <person name="Lee S.-W."/>
        </authorList>
    </citation>
    <scope>NUCLEOTIDE SEQUENCE</scope>
    <source>
        <strain evidence="2">SK3146</strain>
    </source>
</reference>
<dbReference type="InterPro" id="IPR036388">
    <property type="entry name" value="WH-like_DNA-bd_sf"/>
</dbReference>